<evidence type="ECO:0000256" key="3">
    <source>
        <dbReference type="ARBA" id="ARBA00022692"/>
    </source>
</evidence>
<gene>
    <name evidence="7" type="ORF">ACFOWZ_42550</name>
</gene>
<keyword evidence="3 6" id="KW-0812">Transmembrane</keyword>
<dbReference type="NCBIfam" id="TIGR01197">
    <property type="entry name" value="nramp"/>
    <property type="match status" value="1"/>
</dbReference>
<evidence type="ECO:0000256" key="1">
    <source>
        <dbReference type="ARBA" id="ARBA00004141"/>
    </source>
</evidence>
<name>A0ABV8C911_9PSEU</name>
<dbReference type="PANTHER" id="PTHR11706:SF33">
    <property type="entry name" value="NATURAL RESISTANCE-ASSOCIATED MACROPHAGE PROTEIN 2"/>
    <property type="match status" value="1"/>
</dbReference>
<dbReference type="InterPro" id="IPR001046">
    <property type="entry name" value="NRAMP_fam"/>
</dbReference>
<proteinExistence type="predicted"/>
<feature type="transmembrane region" description="Helical" evidence="6">
    <location>
        <begin position="280"/>
        <end position="303"/>
    </location>
</feature>
<dbReference type="Pfam" id="PF01566">
    <property type="entry name" value="Nramp"/>
    <property type="match status" value="1"/>
</dbReference>
<sequence>MLKERISRLRPAARLPILFGPGFVAAVAYIDPGNFATDFQAGAKFGYGLLWVVVAANLIGMFVQYLSLKSGVATGKDLPELCRDRYPRPVVWGLWAQAEVVTMATDLAEFVGAAVALNLLFGVPLLPAALINAVVSLAVLALQRKGHRPFELVITAMLGLVAGGFAYDLFVLADRLPGGVASGLVPMFHGGDSVVLAVGILGATVMPHVVYLHGALVVARGDRGSKQRLLRSLRFDCVLGMGLAGLVNAAMLGTAVALFYGREGGFDGSLAGAHQSLGQFAGGLAALAFAVALLSSGVAATGVGTYAGQVVMQGFLRFRVPLLLRRVITMAPAVVILALGVSPDSALVVSQVVLSFGIPFVLVPLVLVTRDRSVMGELVNRRTTTVAAAVIATLIILLNGYLLTQV</sequence>
<evidence type="ECO:0000313" key="8">
    <source>
        <dbReference type="Proteomes" id="UP001595690"/>
    </source>
</evidence>
<evidence type="ECO:0000256" key="4">
    <source>
        <dbReference type="ARBA" id="ARBA00022989"/>
    </source>
</evidence>
<feature type="transmembrane region" description="Helical" evidence="6">
    <location>
        <begin position="384"/>
        <end position="403"/>
    </location>
</feature>
<feature type="transmembrane region" description="Helical" evidence="6">
    <location>
        <begin position="193"/>
        <end position="218"/>
    </location>
</feature>
<dbReference type="NCBIfam" id="NF037982">
    <property type="entry name" value="Nramp_1"/>
    <property type="match status" value="1"/>
</dbReference>
<evidence type="ECO:0000256" key="5">
    <source>
        <dbReference type="ARBA" id="ARBA00023136"/>
    </source>
</evidence>
<comment type="caution">
    <text evidence="7">The sequence shown here is derived from an EMBL/GenBank/DDBJ whole genome shotgun (WGS) entry which is preliminary data.</text>
</comment>
<feature type="transmembrane region" description="Helical" evidence="6">
    <location>
        <begin position="238"/>
        <end position="260"/>
    </location>
</feature>
<dbReference type="Proteomes" id="UP001595690">
    <property type="component" value="Unassembled WGS sequence"/>
</dbReference>
<dbReference type="EMBL" id="JBHRZI010000046">
    <property type="protein sequence ID" value="MFC3898188.1"/>
    <property type="molecule type" value="Genomic_DNA"/>
</dbReference>
<evidence type="ECO:0000256" key="2">
    <source>
        <dbReference type="ARBA" id="ARBA00022448"/>
    </source>
</evidence>
<evidence type="ECO:0000256" key="6">
    <source>
        <dbReference type="SAM" id="Phobius"/>
    </source>
</evidence>
<feature type="transmembrane region" description="Helical" evidence="6">
    <location>
        <begin position="348"/>
        <end position="368"/>
    </location>
</feature>
<reference evidence="8" key="1">
    <citation type="journal article" date="2019" name="Int. J. Syst. Evol. Microbiol.">
        <title>The Global Catalogue of Microorganisms (GCM) 10K type strain sequencing project: providing services to taxonomists for standard genome sequencing and annotation.</title>
        <authorList>
            <consortium name="The Broad Institute Genomics Platform"/>
            <consortium name="The Broad Institute Genome Sequencing Center for Infectious Disease"/>
            <person name="Wu L."/>
            <person name="Ma J."/>
        </authorList>
    </citation>
    <scope>NUCLEOTIDE SEQUENCE [LARGE SCALE GENOMIC DNA]</scope>
    <source>
        <strain evidence="8">CGMCC 4.7405</strain>
    </source>
</reference>
<evidence type="ECO:0000313" key="7">
    <source>
        <dbReference type="EMBL" id="MFC3898188.1"/>
    </source>
</evidence>
<feature type="transmembrane region" description="Helical" evidence="6">
    <location>
        <begin position="152"/>
        <end position="173"/>
    </location>
</feature>
<dbReference type="RefSeq" id="WP_382379664.1">
    <property type="nucleotide sequence ID" value="NZ_JBHRZI010000046.1"/>
</dbReference>
<keyword evidence="5 6" id="KW-0472">Membrane</keyword>
<feature type="transmembrane region" description="Helical" evidence="6">
    <location>
        <begin position="323"/>
        <end position="342"/>
    </location>
</feature>
<keyword evidence="4 6" id="KW-1133">Transmembrane helix</keyword>
<keyword evidence="8" id="KW-1185">Reference proteome</keyword>
<accession>A0ABV8C911</accession>
<dbReference type="NCBIfam" id="NF001923">
    <property type="entry name" value="PRK00701.1"/>
    <property type="match status" value="1"/>
</dbReference>
<feature type="transmembrane region" description="Helical" evidence="6">
    <location>
        <begin position="50"/>
        <end position="68"/>
    </location>
</feature>
<feature type="transmembrane region" description="Helical" evidence="6">
    <location>
        <begin position="114"/>
        <end position="140"/>
    </location>
</feature>
<dbReference type="PRINTS" id="PR00447">
    <property type="entry name" value="NATRESASSCMP"/>
</dbReference>
<keyword evidence="2" id="KW-0813">Transport</keyword>
<protein>
    <submittedName>
        <fullName evidence="7">Nramp family divalent metal transporter</fullName>
    </submittedName>
</protein>
<comment type="subcellular location">
    <subcellularLocation>
        <location evidence="1">Membrane</location>
        <topology evidence="1">Multi-pass membrane protein</topology>
    </subcellularLocation>
</comment>
<organism evidence="7 8">
    <name type="scientific">Lentzea rhizosphaerae</name>
    <dbReference type="NCBI Taxonomy" id="2041025"/>
    <lineage>
        <taxon>Bacteria</taxon>
        <taxon>Bacillati</taxon>
        <taxon>Actinomycetota</taxon>
        <taxon>Actinomycetes</taxon>
        <taxon>Pseudonocardiales</taxon>
        <taxon>Pseudonocardiaceae</taxon>
        <taxon>Lentzea</taxon>
    </lineage>
</organism>
<dbReference type="PANTHER" id="PTHR11706">
    <property type="entry name" value="SOLUTE CARRIER PROTEIN FAMILY 11 MEMBER"/>
    <property type="match status" value="1"/>
</dbReference>